<organism evidence="1 2">
    <name type="scientific">Rufibacter roseus</name>
    <dbReference type="NCBI Taxonomy" id="1567108"/>
    <lineage>
        <taxon>Bacteria</taxon>
        <taxon>Pseudomonadati</taxon>
        <taxon>Bacteroidota</taxon>
        <taxon>Cytophagia</taxon>
        <taxon>Cytophagales</taxon>
        <taxon>Hymenobacteraceae</taxon>
        <taxon>Rufibacter</taxon>
    </lineage>
</organism>
<proteinExistence type="predicted"/>
<keyword evidence="2" id="KW-1185">Reference proteome</keyword>
<dbReference type="Pfam" id="PF20138">
    <property type="entry name" value="DUF6528"/>
    <property type="match status" value="1"/>
</dbReference>
<evidence type="ECO:0000313" key="1">
    <source>
        <dbReference type="EMBL" id="MFC6997333.1"/>
    </source>
</evidence>
<sequence>MLSLLSLKGVAQKTKPMEYLVCGDSKVLIVDYNLTKDSIPAISWSWDAHNATDLPEDYRHKFFETIDDCKAYQKGRIILISSSSGGFALINKADKKVLYYGFVPNAHSIEMLPGNIIAVAGSTAKNGNSVELFKLDQPGKAVYKDSLYSGHGVVWHKKQKKLYALGYDELRKYSLVNGETGASLKLDKSWKLPSTGGHDLQLDPSEEKLLVTDTRTVWEFELKNSSFTEFSPLQGMKNVKSVGKHPVSKQLIYTKAEESWWTYHVNFMDPNQCAAFPDMRVYKARWISYE</sequence>
<name>A0ABW2DJX1_9BACT</name>
<dbReference type="RefSeq" id="WP_074988290.1">
    <property type="nucleotide sequence ID" value="NZ_JBHSYQ010000003.1"/>
</dbReference>
<dbReference type="InterPro" id="IPR045383">
    <property type="entry name" value="DUF6528"/>
</dbReference>
<dbReference type="EMBL" id="JBHSYQ010000003">
    <property type="protein sequence ID" value="MFC6997333.1"/>
    <property type="molecule type" value="Genomic_DNA"/>
</dbReference>
<accession>A0ABW2DJX1</accession>
<reference evidence="2" key="1">
    <citation type="journal article" date="2019" name="Int. J. Syst. Evol. Microbiol.">
        <title>The Global Catalogue of Microorganisms (GCM) 10K type strain sequencing project: providing services to taxonomists for standard genome sequencing and annotation.</title>
        <authorList>
            <consortium name="The Broad Institute Genomics Platform"/>
            <consortium name="The Broad Institute Genome Sequencing Center for Infectious Disease"/>
            <person name="Wu L."/>
            <person name="Ma J."/>
        </authorList>
    </citation>
    <scope>NUCLEOTIDE SEQUENCE [LARGE SCALE GENOMIC DNA]</scope>
    <source>
        <strain evidence="2">CGMCC 4.7393</strain>
    </source>
</reference>
<comment type="caution">
    <text evidence="1">The sequence shown here is derived from an EMBL/GenBank/DDBJ whole genome shotgun (WGS) entry which is preliminary data.</text>
</comment>
<protein>
    <submittedName>
        <fullName evidence="1">DUF6528 family protein</fullName>
    </submittedName>
</protein>
<dbReference type="SUPFAM" id="SSF75011">
    <property type="entry name" value="3-carboxy-cis,cis-mucoante lactonizing enzyme"/>
    <property type="match status" value="1"/>
</dbReference>
<evidence type="ECO:0000313" key="2">
    <source>
        <dbReference type="Proteomes" id="UP001596405"/>
    </source>
</evidence>
<gene>
    <name evidence="1" type="ORF">ACFQHR_06835</name>
</gene>
<dbReference type="Proteomes" id="UP001596405">
    <property type="component" value="Unassembled WGS sequence"/>
</dbReference>